<evidence type="ECO:0000259" key="13">
    <source>
        <dbReference type="Pfam" id="PF00593"/>
    </source>
</evidence>
<evidence type="ECO:0000313" key="15">
    <source>
        <dbReference type="EMBL" id="XFO70861.1"/>
    </source>
</evidence>
<feature type="chain" id="PRO_5046685459" evidence="12">
    <location>
        <begin position="28"/>
        <end position="654"/>
    </location>
</feature>
<dbReference type="Gene3D" id="2.40.170.20">
    <property type="entry name" value="TonB-dependent receptor, beta-barrel domain"/>
    <property type="match status" value="1"/>
</dbReference>
<evidence type="ECO:0000259" key="14">
    <source>
        <dbReference type="Pfam" id="PF07715"/>
    </source>
</evidence>
<dbReference type="InterPro" id="IPR000531">
    <property type="entry name" value="Beta-barrel_TonB"/>
</dbReference>
<dbReference type="Proteomes" id="UP000216052">
    <property type="component" value="Chromosome"/>
</dbReference>
<dbReference type="InterPro" id="IPR036942">
    <property type="entry name" value="Beta-barrel_TonB_sf"/>
</dbReference>
<evidence type="ECO:0000256" key="5">
    <source>
        <dbReference type="ARBA" id="ARBA00022729"/>
    </source>
</evidence>
<dbReference type="InterPro" id="IPR039426">
    <property type="entry name" value="TonB-dep_rcpt-like"/>
</dbReference>
<dbReference type="RefSeq" id="WP_093795114.1">
    <property type="nucleotide sequence ID" value="NZ_CP155571.1"/>
</dbReference>
<feature type="domain" description="TonB-dependent receptor-like beta-barrel" evidence="13">
    <location>
        <begin position="234"/>
        <end position="630"/>
    </location>
</feature>
<comment type="subcellular location">
    <subcellularLocation>
        <location evidence="1 10">Cell outer membrane</location>
        <topology evidence="1 10">Multi-pass membrane protein</topology>
    </subcellularLocation>
</comment>
<evidence type="ECO:0000256" key="10">
    <source>
        <dbReference type="PROSITE-ProRule" id="PRU01360"/>
    </source>
</evidence>
<protein>
    <submittedName>
        <fullName evidence="15">Colicin I receptor</fullName>
    </submittedName>
</protein>
<dbReference type="PANTHER" id="PTHR30069:SF29">
    <property type="entry name" value="HEMOGLOBIN AND HEMOGLOBIN-HAPTOGLOBIN-BINDING PROTEIN 1-RELATED"/>
    <property type="match status" value="1"/>
</dbReference>
<evidence type="ECO:0000256" key="6">
    <source>
        <dbReference type="ARBA" id="ARBA00023077"/>
    </source>
</evidence>
<evidence type="ECO:0000256" key="7">
    <source>
        <dbReference type="ARBA" id="ARBA00023136"/>
    </source>
</evidence>
<evidence type="ECO:0000256" key="8">
    <source>
        <dbReference type="ARBA" id="ARBA00023170"/>
    </source>
</evidence>
<name>A0ABZ3IYH7_SPOA4</name>
<dbReference type="PANTHER" id="PTHR30069">
    <property type="entry name" value="TONB-DEPENDENT OUTER MEMBRANE RECEPTOR"/>
    <property type="match status" value="1"/>
</dbReference>
<evidence type="ECO:0000256" key="1">
    <source>
        <dbReference type="ARBA" id="ARBA00004571"/>
    </source>
</evidence>
<keyword evidence="3 10" id="KW-1134">Transmembrane beta strand</keyword>
<keyword evidence="9 10" id="KW-0998">Cell outer membrane</keyword>
<keyword evidence="7 10" id="KW-0472">Membrane</keyword>
<sequence length="654" mass="72129">MNKKCKQKSTLLALMVGLTLSSLNFTAATADEDPTFDLDQVVVTATKTEKKVKEVPVAVEIITREEMDKKNIKRVDDALKNITGVYVQQGKGIMGGASTDKIVMRGFGSQKQVLVMIDGQPINEGYNGGVSLANIPTDNIDRIEVIKGPASALYGSNAMGGVINIITQDKAKQETIIRSGIGGQGTNSQSVYTSGSAGNFDYFITAQRTSADGYVTNPGNPAQGDNGMKRELLDGKLVYHVDDHSKISLSGGSNNFKYFYKGITDRGESNEDSWTLSYENKLNSTSSLKLSYGEKKVDYWYVSSGSYTANPSKTTQGEVQYDFKLRDKDSLTVGYSYRTEQANSFAKAANIGGKTETDSFYLQDEHKVNDSTMLYLGGRYDNWRFYDGYTTVNSKGTTNQIPESKENSFNPKVGVVHKVNDKLTLRSSIGTAFRAPNEYELAKDWVNGSTIYKCNPGLQPEKSTNYELGFDYQADKTLLAKMSIFHSNVTDAIGLKSTKSGATTVKQYINSDKVRINGLEFGLTKQLSDAWSSFVNYTYTDAKIVKSAIAPEDIGEQLADVPKHMFNIGVNYSAGRWQGSLTGNYQSNSNEPGKQGQKGYGTNESHFIVDTKVSYKMTKDTSISLSVDNLFDKKYYVYYLAAPRTAYLELTHKF</sequence>
<evidence type="ECO:0000256" key="12">
    <source>
        <dbReference type="SAM" id="SignalP"/>
    </source>
</evidence>
<keyword evidence="8 15" id="KW-0675">Receptor</keyword>
<proteinExistence type="inferred from homology"/>
<feature type="domain" description="TonB-dependent receptor plug" evidence="14">
    <location>
        <begin position="52"/>
        <end position="162"/>
    </location>
</feature>
<feature type="signal peptide" evidence="12">
    <location>
        <begin position="1"/>
        <end position="27"/>
    </location>
</feature>
<keyword evidence="6 11" id="KW-0798">TonB box</keyword>
<dbReference type="Pfam" id="PF07715">
    <property type="entry name" value="Plug"/>
    <property type="match status" value="1"/>
</dbReference>
<evidence type="ECO:0000313" key="16">
    <source>
        <dbReference type="Proteomes" id="UP000216052"/>
    </source>
</evidence>
<dbReference type="PROSITE" id="PS52016">
    <property type="entry name" value="TONB_DEPENDENT_REC_3"/>
    <property type="match status" value="1"/>
</dbReference>
<dbReference type="InterPro" id="IPR012910">
    <property type="entry name" value="Plug_dom"/>
</dbReference>
<organism evidence="15 16">
    <name type="scientific">Sporomusa acidovorans (strain ATCC 49682 / DSM 3132 / Mol)</name>
    <dbReference type="NCBI Taxonomy" id="1123286"/>
    <lineage>
        <taxon>Bacteria</taxon>
        <taxon>Bacillati</taxon>
        <taxon>Bacillota</taxon>
        <taxon>Negativicutes</taxon>
        <taxon>Selenomonadales</taxon>
        <taxon>Sporomusaceae</taxon>
        <taxon>Sporomusa</taxon>
    </lineage>
</organism>
<gene>
    <name evidence="15" type="primary">cirA_1</name>
    <name evidence="15" type="ORF">SPACI_008610</name>
</gene>
<dbReference type="Pfam" id="PF00593">
    <property type="entry name" value="TonB_dep_Rec_b-barrel"/>
    <property type="match status" value="1"/>
</dbReference>
<dbReference type="CDD" id="cd01347">
    <property type="entry name" value="ligand_gated_channel"/>
    <property type="match status" value="1"/>
</dbReference>
<keyword evidence="5 12" id="KW-0732">Signal</keyword>
<evidence type="ECO:0000256" key="4">
    <source>
        <dbReference type="ARBA" id="ARBA00022692"/>
    </source>
</evidence>
<dbReference type="InterPro" id="IPR037066">
    <property type="entry name" value="Plug_dom_sf"/>
</dbReference>
<evidence type="ECO:0000256" key="2">
    <source>
        <dbReference type="ARBA" id="ARBA00022448"/>
    </source>
</evidence>
<evidence type="ECO:0000256" key="9">
    <source>
        <dbReference type="ARBA" id="ARBA00023237"/>
    </source>
</evidence>
<comment type="similarity">
    <text evidence="10 11">Belongs to the TonB-dependent receptor family.</text>
</comment>
<dbReference type="Gene3D" id="2.170.130.10">
    <property type="entry name" value="TonB-dependent receptor, plug domain"/>
    <property type="match status" value="1"/>
</dbReference>
<dbReference type="SUPFAM" id="SSF56935">
    <property type="entry name" value="Porins"/>
    <property type="match status" value="1"/>
</dbReference>
<keyword evidence="4 10" id="KW-0812">Transmembrane</keyword>
<dbReference type="EMBL" id="CP155571">
    <property type="protein sequence ID" value="XFO70861.1"/>
    <property type="molecule type" value="Genomic_DNA"/>
</dbReference>
<keyword evidence="2 10" id="KW-0813">Transport</keyword>
<evidence type="ECO:0000256" key="3">
    <source>
        <dbReference type="ARBA" id="ARBA00022452"/>
    </source>
</evidence>
<reference evidence="15" key="1">
    <citation type="submission" date="2024-05" db="EMBL/GenBank/DDBJ databases">
        <title>Isolation and characterization of Sporomusa carbonis sp. nov., a carboxydotrophic hydrogenogen in the genus of Sporomusa isolated from a charcoal burning pile.</title>
        <authorList>
            <person name="Boeer T."/>
            <person name="Rosenbaum F."/>
            <person name="Eysell L."/>
            <person name="Mueller V."/>
            <person name="Daniel R."/>
            <person name="Poehlein A."/>
        </authorList>
    </citation>
    <scope>NUCLEOTIDE SEQUENCE [LARGE SCALE GENOMIC DNA]</scope>
    <source>
        <strain evidence="15">DSM 3132</strain>
    </source>
</reference>
<evidence type="ECO:0000256" key="11">
    <source>
        <dbReference type="RuleBase" id="RU003357"/>
    </source>
</evidence>
<keyword evidence="16" id="KW-1185">Reference proteome</keyword>
<accession>A0ABZ3IYH7</accession>